<comment type="subcellular location">
    <subcellularLocation>
        <location evidence="1">Cytoplasm</location>
    </subcellularLocation>
</comment>
<accession>A0ABS2N5Y3</accession>
<dbReference type="InterPro" id="IPR039420">
    <property type="entry name" value="WalR-like"/>
</dbReference>
<dbReference type="Proteomes" id="UP001296943">
    <property type="component" value="Unassembled WGS sequence"/>
</dbReference>
<dbReference type="RefSeq" id="WP_338024354.1">
    <property type="nucleotide sequence ID" value="NZ_JAFBDR010000035.1"/>
</dbReference>
<reference evidence="9 10" key="1">
    <citation type="submission" date="2021-01" db="EMBL/GenBank/DDBJ databases">
        <title>Genomic Encyclopedia of Type Strains, Phase IV (KMG-IV): sequencing the most valuable type-strain genomes for metagenomic binning, comparative biology and taxonomic classification.</title>
        <authorList>
            <person name="Goeker M."/>
        </authorList>
    </citation>
    <scope>NUCLEOTIDE SEQUENCE [LARGE SCALE GENOMIC DNA]</scope>
    <source>
        <strain evidence="9 10">DSM 23711</strain>
    </source>
</reference>
<dbReference type="PRINTS" id="PR00038">
    <property type="entry name" value="HTHLUXR"/>
</dbReference>
<dbReference type="InterPro" id="IPR000792">
    <property type="entry name" value="Tscrpt_reg_LuxR_C"/>
</dbReference>
<evidence type="ECO:0000256" key="2">
    <source>
        <dbReference type="ARBA" id="ARBA00022553"/>
    </source>
</evidence>
<dbReference type="PANTHER" id="PTHR43214">
    <property type="entry name" value="TWO-COMPONENT RESPONSE REGULATOR"/>
    <property type="match status" value="1"/>
</dbReference>
<organism evidence="9 10">
    <name type="scientific">Aquibacillus albus</name>
    <dbReference type="NCBI Taxonomy" id="1168171"/>
    <lineage>
        <taxon>Bacteria</taxon>
        <taxon>Bacillati</taxon>
        <taxon>Bacillota</taxon>
        <taxon>Bacilli</taxon>
        <taxon>Bacillales</taxon>
        <taxon>Bacillaceae</taxon>
        <taxon>Aquibacillus</taxon>
    </lineage>
</organism>
<dbReference type="Pfam" id="PF00196">
    <property type="entry name" value="GerE"/>
    <property type="match status" value="1"/>
</dbReference>
<keyword evidence="3" id="KW-0805">Transcription regulation</keyword>
<gene>
    <name evidence="9" type="ORF">JOC48_004063</name>
</gene>
<dbReference type="InterPro" id="IPR001789">
    <property type="entry name" value="Sig_transdc_resp-reg_receiver"/>
</dbReference>
<evidence type="ECO:0000259" key="8">
    <source>
        <dbReference type="PROSITE" id="PS50110"/>
    </source>
</evidence>
<dbReference type="InterPro" id="IPR011006">
    <property type="entry name" value="CheY-like_superfamily"/>
</dbReference>
<evidence type="ECO:0000313" key="10">
    <source>
        <dbReference type="Proteomes" id="UP001296943"/>
    </source>
</evidence>
<protein>
    <submittedName>
        <fullName evidence="9">DNA-binding NarL/FixJ family response regulator</fullName>
    </submittedName>
</protein>
<dbReference type="InterPro" id="IPR016032">
    <property type="entry name" value="Sig_transdc_resp-reg_C-effctor"/>
</dbReference>
<evidence type="ECO:0000256" key="3">
    <source>
        <dbReference type="ARBA" id="ARBA00023015"/>
    </source>
</evidence>
<feature type="domain" description="Response regulatory" evidence="8">
    <location>
        <begin position="6"/>
        <end position="124"/>
    </location>
</feature>
<proteinExistence type="predicted"/>
<dbReference type="PROSITE" id="PS50110">
    <property type="entry name" value="RESPONSE_REGULATORY"/>
    <property type="match status" value="1"/>
</dbReference>
<dbReference type="SMART" id="SM00421">
    <property type="entry name" value="HTH_LUXR"/>
    <property type="match status" value="1"/>
</dbReference>
<sequence length="226" mass="26317">MNKKHTVIIAEDQTLFREMIISIIKEMQEFVVIAGLNNGEEVIDFIKKKEVLPYMCLLDIQISETDVMECAAWLKSEYPEMKVVLLTDIKTDSFMEKALSIGVDGYVLKESSLDQFKQLLRLIDDGQFIAPKFFVNHFSERLIGLQKLEKEGSIHTIRKRFQHQKDLHDRELRLIQCINRGWSNRMIAEELSISEGTVKNYISEMYKKLNISNRTELKQLLAKVTS</sequence>
<dbReference type="SUPFAM" id="SSF46894">
    <property type="entry name" value="C-terminal effector domain of the bipartite response regulators"/>
    <property type="match status" value="1"/>
</dbReference>
<evidence type="ECO:0000256" key="5">
    <source>
        <dbReference type="ARBA" id="ARBA00023163"/>
    </source>
</evidence>
<feature type="modified residue" description="4-aspartylphosphate" evidence="6">
    <location>
        <position position="59"/>
    </location>
</feature>
<evidence type="ECO:0000256" key="4">
    <source>
        <dbReference type="ARBA" id="ARBA00023125"/>
    </source>
</evidence>
<dbReference type="Gene3D" id="3.40.50.2300">
    <property type="match status" value="1"/>
</dbReference>
<dbReference type="PROSITE" id="PS50043">
    <property type="entry name" value="HTH_LUXR_2"/>
    <property type="match status" value="1"/>
</dbReference>
<name>A0ABS2N5Y3_9BACI</name>
<evidence type="ECO:0000313" key="9">
    <source>
        <dbReference type="EMBL" id="MBM7573499.1"/>
    </source>
</evidence>
<dbReference type="Pfam" id="PF00072">
    <property type="entry name" value="Response_reg"/>
    <property type="match status" value="1"/>
</dbReference>
<dbReference type="SUPFAM" id="SSF52172">
    <property type="entry name" value="CheY-like"/>
    <property type="match status" value="1"/>
</dbReference>
<evidence type="ECO:0000256" key="6">
    <source>
        <dbReference type="PROSITE-ProRule" id="PRU00169"/>
    </source>
</evidence>
<dbReference type="CDD" id="cd06170">
    <property type="entry name" value="LuxR_C_like"/>
    <property type="match status" value="1"/>
</dbReference>
<keyword evidence="2 6" id="KW-0597">Phosphoprotein</keyword>
<keyword evidence="4 9" id="KW-0238">DNA-binding</keyword>
<evidence type="ECO:0000259" key="7">
    <source>
        <dbReference type="PROSITE" id="PS50043"/>
    </source>
</evidence>
<comment type="caution">
    <text evidence="9">The sequence shown here is derived from an EMBL/GenBank/DDBJ whole genome shotgun (WGS) entry which is preliminary data.</text>
</comment>
<keyword evidence="5" id="KW-0804">Transcription</keyword>
<feature type="domain" description="HTH luxR-type" evidence="7">
    <location>
        <begin position="160"/>
        <end position="225"/>
    </location>
</feature>
<evidence type="ECO:0000256" key="1">
    <source>
        <dbReference type="ARBA" id="ARBA00004496"/>
    </source>
</evidence>
<dbReference type="PANTHER" id="PTHR43214:SF42">
    <property type="entry name" value="TRANSCRIPTIONAL REGULATORY PROTEIN DESR"/>
    <property type="match status" value="1"/>
</dbReference>
<dbReference type="EMBL" id="JAFBDR010000035">
    <property type="protein sequence ID" value="MBM7573499.1"/>
    <property type="molecule type" value="Genomic_DNA"/>
</dbReference>
<keyword evidence="10" id="KW-1185">Reference proteome</keyword>
<dbReference type="GO" id="GO:0003677">
    <property type="term" value="F:DNA binding"/>
    <property type="evidence" value="ECO:0007669"/>
    <property type="project" value="UniProtKB-KW"/>
</dbReference>
<dbReference type="SMART" id="SM00448">
    <property type="entry name" value="REC"/>
    <property type="match status" value="1"/>
</dbReference>